<dbReference type="Pfam" id="PF04542">
    <property type="entry name" value="Sigma70_r2"/>
    <property type="match status" value="1"/>
</dbReference>
<dbReference type="OrthoDB" id="3692620at2"/>
<evidence type="ECO:0000313" key="10">
    <source>
        <dbReference type="Proteomes" id="UP000650511"/>
    </source>
</evidence>
<dbReference type="EMBL" id="BMHA01000007">
    <property type="protein sequence ID" value="GGI06957.1"/>
    <property type="molecule type" value="Genomic_DNA"/>
</dbReference>
<keyword evidence="2" id="KW-0805">Transcription regulation</keyword>
<name>A0A8J3A8J8_9ACTN</name>
<organism evidence="9 10">
    <name type="scientific">Egicoccus halophilus</name>
    <dbReference type="NCBI Taxonomy" id="1670830"/>
    <lineage>
        <taxon>Bacteria</taxon>
        <taxon>Bacillati</taxon>
        <taxon>Actinomycetota</taxon>
        <taxon>Nitriliruptoria</taxon>
        <taxon>Egicoccales</taxon>
        <taxon>Egicoccaceae</taxon>
        <taxon>Egicoccus</taxon>
    </lineage>
</organism>
<dbReference type="Proteomes" id="UP000650511">
    <property type="component" value="Unassembled WGS sequence"/>
</dbReference>
<protein>
    <recommendedName>
        <fullName evidence="11">RNA polymerase sigma-70 factor, ECF subfamily</fullName>
    </recommendedName>
</protein>
<keyword evidence="4" id="KW-0238">DNA-binding</keyword>
<evidence type="ECO:0008006" key="11">
    <source>
        <dbReference type="Google" id="ProtNLM"/>
    </source>
</evidence>
<evidence type="ECO:0000256" key="5">
    <source>
        <dbReference type="ARBA" id="ARBA00023163"/>
    </source>
</evidence>
<evidence type="ECO:0000256" key="1">
    <source>
        <dbReference type="ARBA" id="ARBA00010641"/>
    </source>
</evidence>
<feature type="domain" description="RNA polymerase sigma factor 70 region 4 type 2" evidence="8">
    <location>
        <begin position="128"/>
        <end position="180"/>
    </location>
</feature>
<keyword evidence="10" id="KW-1185">Reference proteome</keyword>
<feature type="domain" description="RNA polymerase sigma-70 region 2" evidence="7">
    <location>
        <begin position="36"/>
        <end position="101"/>
    </location>
</feature>
<dbReference type="Gene3D" id="1.10.1740.10">
    <property type="match status" value="1"/>
</dbReference>
<dbReference type="CDD" id="cd06171">
    <property type="entry name" value="Sigma70_r4"/>
    <property type="match status" value="1"/>
</dbReference>
<dbReference type="InterPro" id="IPR013324">
    <property type="entry name" value="RNA_pol_sigma_r3/r4-like"/>
</dbReference>
<dbReference type="Gene3D" id="1.10.10.10">
    <property type="entry name" value="Winged helix-like DNA-binding domain superfamily/Winged helix DNA-binding domain"/>
    <property type="match status" value="1"/>
</dbReference>
<dbReference type="SUPFAM" id="SSF88659">
    <property type="entry name" value="Sigma3 and sigma4 domains of RNA polymerase sigma factors"/>
    <property type="match status" value="1"/>
</dbReference>
<accession>A0A8J3A8J8</accession>
<dbReference type="InterPro" id="IPR036388">
    <property type="entry name" value="WH-like_DNA-bd_sf"/>
</dbReference>
<dbReference type="InterPro" id="IPR007627">
    <property type="entry name" value="RNA_pol_sigma70_r2"/>
</dbReference>
<feature type="compositionally biased region" description="Low complexity" evidence="6">
    <location>
        <begin position="1"/>
        <end position="25"/>
    </location>
</feature>
<evidence type="ECO:0000256" key="4">
    <source>
        <dbReference type="ARBA" id="ARBA00023125"/>
    </source>
</evidence>
<keyword evidence="3" id="KW-0731">Sigma factor</keyword>
<keyword evidence="5" id="KW-0804">Transcription</keyword>
<reference evidence="9" key="1">
    <citation type="journal article" date="2014" name="Int. J. Syst. Evol. Microbiol.">
        <title>Complete genome sequence of Corynebacterium casei LMG S-19264T (=DSM 44701T), isolated from a smear-ripened cheese.</title>
        <authorList>
            <consortium name="US DOE Joint Genome Institute (JGI-PGF)"/>
            <person name="Walter F."/>
            <person name="Albersmeier A."/>
            <person name="Kalinowski J."/>
            <person name="Ruckert C."/>
        </authorList>
    </citation>
    <scope>NUCLEOTIDE SEQUENCE</scope>
    <source>
        <strain evidence="9">CGMCC 1.14988</strain>
    </source>
</reference>
<evidence type="ECO:0000259" key="7">
    <source>
        <dbReference type="Pfam" id="PF04542"/>
    </source>
</evidence>
<dbReference type="GO" id="GO:0016987">
    <property type="term" value="F:sigma factor activity"/>
    <property type="evidence" value="ECO:0007669"/>
    <property type="project" value="UniProtKB-KW"/>
</dbReference>
<feature type="region of interest" description="Disordered" evidence="6">
    <location>
        <begin position="1"/>
        <end position="31"/>
    </location>
</feature>
<gene>
    <name evidence="9" type="ORF">GCM10011354_21690</name>
</gene>
<evidence type="ECO:0000313" key="9">
    <source>
        <dbReference type="EMBL" id="GGI06957.1"/>
    </source>
</evidence>
<evidence type="ECO:0000256" key="2">
    <source>
        <dbReference type="ARBA" id="ARBA00023015"/>
    </source>
</evidence>
<dbReference type="GO" id="GO:0003677">
    <property type="term" value="F:DNA binding"/>
    <property type="evidence" value="ECO:0007669"/>
    <property type="project" value="UniProtKB-KW"/>
</dbReference>
<comment type="similarity">
    <text evidence="1">Belongs to the sigma-70 factor family. ECF subfamily.</text>
</comment>
<comment type="caution">
    <text evidence="9">The sequence shown here is derived from an EMBL/GenBank/DDBJ whole genome shotgun (WGS) entry which is preliminary data.</text>
</comment>
<evidence type="ECO:0000259" key="8">
    <source>
        <dbReference type="Pfam" id="PF08281"/>
    </source>
</evidence>
<dbReference type="InterPro" id="IPR013249">
    <property type="entry name" value="RNA_pol_sigma70_r4_t2"/>
</dbReference>
<dbReference type="PANTHER" id="PTHR43133:SF8">
    <property type="entry name" value="RNA POLYMERASE SIGMA FACTOR HI_1459-RELATED"/>
    <property type="match status" value="1"/>
</dbReference>
<dbReference type="AlphaFoldDB" id="A0A8J3A8J8"/>
<sequence length="189" mass="21411">MTSTSTTATSTLPAPGIPAPATDAAPGPPPDALDWYAHNWDRARRFAAARLRDTTEAEDVASDVLLRVWARWERIGRPDDPDAYLFRALRNELVTRYRRRDLERRTMDRRPTPSVIDAGPEEHVAHRDEVDRLLEQLAPADRRTVVAHYLEDRSCDDIAQELSLATASVRSRLHRSRRQLAASAVTRQP</sequence>
<dbReference type="RefSeq" id="WP_130649158.1">
    <property type="nucleotide sequence ID" value="NZ_BMHA01000007.1"/>
</dbReference>
<evidence type="ECO:0000256" key="3">
    <source>
        <dbReference type="ARBA" id="ARBA00023082"/>
    </source>
</evidence>
<dbReference type="Pfam" id="PF08281">
    <property type="entry name" value="Sigma70_r4_2"/>
    <property type="match status" value="1"/>
</dbReference>
<dbReference type="InterPro" id="IPR039425">
    <property type="entry name" value="RNA_pol_sigma-70-like"/>
</dbReference>
<dbReference type="GO" id="GO:0006352">
    <property type="term" value="P:DNA-templated transcription initiation"/>
    <property type="evidence" value="ECO:0007669"/>
    <property type="project" value="InterPro"/>
</dbReference>
<dbReference type="PANTHER" id="PTHR43133">
    <property type="entry name" value="RNA POLYMERASE ECF-TYPE SIGMA FACTO"/>
    <property type="match status" value="1"/>
</dbReference>
<reference evidence="9" key="2">
    <citation type="submission" date="2020-09" db="EMBL/GenBank/DDBJ databases">
        <authorList>
            <person name="Sun Q."/>
            <person name="Zhou Y."/>
        </authorList>
    </citation>
    <scope>NUCLEOTIDE SEQUENCE</scope>
    <source>
        <strain evidence="9">CGMCC 1.14988</strain>
    </source>
</reference>
<dbReference type="InterPro" id="IPR014284">
    <property type="entry name" value="RNA_pol_sigma-70_dom"/>
</dbReference>
<dbReference type="InterPro" id="IPR013325">
    <property type="entry name" value="RNA_pol_sigma_r2"/>
</dbReference>
<dbReference type="SUPFAM" id="SSF88946">
    <property type="entry name" value="Sigma2 domain of RNA polymerase sigma factors"/>
    <property type="match status" value="1"/>
</dbReference>
<dbReference type="NCBIfam" id="TIGR02937">
    <property type="entry name" value="sigma70-ECF"/>
    <property type="match status" value="1"/>
</dbReference>
<evidence type="ECO:0000256" key="6">
    <source>
        <dbReference type="SAM" id="MobiDB-lite"/>
    </source>
</evidence>
<proteinExistence type="inferred from homology"/>